<feature type="binding site" evidence="10">
    <location>
        <begin position="23"/>
        <end position="28"/>
    </location>
    <ligand>
        <name>substrate</name>
    </ligand>
</feature>
<organism evidence="14 15">
    <name type="scientific">Fannyhessea vaginae PB189-T1-4</name>
    <dbReference type="NCBI Taxonomy" id="866774"/>
    <lineage>
        <taxon>Bacteria</taxon>
        <taxon>Bacillati</taxon>
        <taxon>Actinomycetota</taxon>
        <taxon>Coriobacteriia</taxon>
        <taxon>Coriobacteriales</taxon>
        <taxon>Atopobiaceae</taxon>
        <taxon>Fannyhessea</taxon>
    </lineage>
</organism>
<reference evidence="14 15" key="1">
    <citation type="submission" date="2010-08" db="EMBL/GenBank/DDBJ databases">
        <authorList>
            <person name="Durkin A.S."/>
            <person name="Madupu R."/>
            <person name="Torralba M."/>
            <person name="Gillis M."/>
            <person name="Methe B."/>
            <person name="Sutton G."/>
            <person name="Nelson K.E."/>
        </authorList>
    </citation>
    <scope>NUCLEOTIDE SEQUENCE [LARGE SCALE GENOMIC DNA]</scope>
    <source>
        <strain evidence="14 15">PB189-T1-4</strain>
    </source>
</reference>
<evidence type="ECO:0000256" key="11">
    <source>
        <dbReference type="RuleBase" id="RU003783"/>
    </source>
</evidence>
<feature type="site" description="Interaction with substrate tRNA" evidence="10">
    <location>
        <position position="111"/>
    </location>
</feature>
<dbReference type="NCBIfam" id="TIGR00174">
    <property type="entry name" value="miaA"/>
    <property type="match status" value="1"/>
</dbReference>
<dbReference type="InterPro" id="IPR018022">
    <property type="entry name" value="IPT"/>
</dbReference>
<keyword evidence="15" id="KW-1185">Reference proteome</keyword>
<dbReference type="Proteomes" id="UP000004431">
    <property type="component" value="Unassembled WGS sequence"/>
</dbReference>
<dbReference type="Pfam" id="PF01715">
    <property type="entry name" value="IPPT"/>
    <property type="match status" value="1"/>
</dbReference>
<evidence type="ECO:0000256" key="4">
    <source>
        <dbReference type="ARBA" id="ARBA00022679"/>
    </source>
</evidence>
<evidence type="ECO:0000313" key="15">
    <source>
        <dbReference type="Proteomes" id="UP000004431"/>
    </source>
</evidence>
<dbReference type="Gene3D" id="1.10.20.140">
    <property type="match status" value="1"/>
</dbReference>
<dbReference type="PANTHER" id="PTHR11088:SF60">
    <property type="entry name" value="TRNA DIMETHYLALLYLTRANSFERASE"/>
    <property type="match status" value="1"/>
</dbReference>
<keyword evidence="7 10" id="KW-0067">ATP-binding</keyword>
<comment type="function">
    <text evidence="2 10 12">Catalyzes the transfer of a dimethylallyl group onto the adenine at position 37 in tRNAs that read codons beginning with uridine, leading to the formation of N6-(dimethylallyl)adenosine (i(6)A).</text>
</comment>
<comment type="cofactor">
    <cofactor evidence="1 10">
        <name>Mg(2+)</name>
        <dbReference type="ChEBI" id="CHEBI:18420"/>
    </cofactor>
</comment>
<dbReference type="Gene3D" id="3.40.50.300">
    <property type="entry name" value="P-loop containing nucleotide triphosphate hydrolases"/>
    <property type="match status" value="1"/>
</dbReference>
<accession>A0ABP2IXC9</accession>
<comment type="caution">
    <text evidence="10">Lacks conserved residue(s) required for the propagation of feature annotation.</text>
</comment>
<sequence length="325" mass="36043">MHMNTLTQHMQTPYDLCAIVGPTASGKSALAEALAEALSSAVVSIDAMQVYRGMDIGTAKEPPSLRKAPLYMVDVASVNEPYSAALFQTEARCCIDKLRAKGTFPILCGGTGLYLNCVIDDMQFPQGALMSAARNTYTTYLEQHGQDALYALLQTRDPASAALIHPHNTRRIIRALELLDDNKSYAAVHSGLHARKSVYTSCIVGLSWPRDVLYERINERVLTMMQQGFVREVEQLIDVGLRESHTASQAIGYKEVLQYLAGELSYDVMVAAIQQRTRRYAKRQLSWFMHDTRVIWIDCEHKTLDDLTGEALAYIQSSSAGTTNA</sequence>
<evidence type="ECO:0000256" key="13">
    <source>
        <dbReference type="RuleBase" id="RU003785"/>
    </source>
</evidence>
<evidence type="ECO:0000256" key="10">
    <source>
        <dbReference type="HAMAP-Rule" id="MF_00185"/>
    </source>
</evidence>
<keyword evidence="5 10" id="KW-0819">tRNA processing</keyword>
<evidence type="ECO:0000256" key="2">
    <source>
        <dbReference type="ARBA" id="ARBA00003213"/>
    </source>
</evidence>
<name>A0ABP2IXC9_9ACTN</name>
<evidence type="ECO:0000256" key="3">
    <source>
        <dbReference type="ARBA" id="ARBA00005842"/>
    </source>
</evidence>
<dbReference type="EMBL" id="AEDQ01000030">
    <property type="protein sequence ID" value="EFL43750.1"/>
    <property type="molecule type" value="Genomic_DNA"/>
</dbReference>
<protein>
    <recommendedName>
        <fullName evidence="10">tRNA dimethylallyltransferase</fullName>
        <ecNumber evidence="10">2.5.1.75</ecNumber>
    </recommendedName>
    <alternativeName>
        <fullName evidence="10">Dimethylallyl diphosphate:tRNA dimethylallyltransferase</fullName>
        <shortName evidence="10">DMAPP:tRNA dimethylallyltransferase</shortName>
        <shortName evidence="10">DMATase</shortName>
    </alternativeName>
    <alternativeName>
        <fullName evidence="10">Isopentenyl-diphosphate:tRNA isopentenyltransferase</fullName>
        <shortName evidence="10">IPP transferase</shortName>
        <shortName evidence="10">IPPT</shortName>
        <shortName evidence="10">IPTase</shortName>
    </alternativeName>
</protein>
<evidence type="ECO:0000256" key="8">
    <source>
        <dbReference type="ARBA" id="ARBA00022842"/>
    </source>
</evidence>
<dbReference type="InterPro" id="IPR027417">
    <property type="entry name" value="P-loop_NTPase"/>
</dbReference>
<dbReference type="EC" id="2.5.1.75" evidence="10"/>
<comment type="subunit">
    <text evidence="10">Monomer.</text>
</comment>
<keyword evidence="4 10" id="KW-0808">Transferase</keyword>
<proteinExistence type="inferred from homology"/>
<comment type="catalytic activity">
    <reaction evidence="9 10 11">
        <text>adenosine(37) in tRNA + dimethylallyl diphosphate = N(6)-dimethylallyladenosine(37) in tRNA + diphosphate</text>
        <dbReference type="Rhea" id="RHEA:26482"/>
        <dbReference type="Rhea" id="RHEA-COMP:10162"/>
        <dbReference type="Rhea" id="RHEA-COMP:10375"/>
        <dbReference type="ChEBI" id="CHEBI:33019"/>
        <dbReference type="ChEBI" id="CHEBI:57623"/>
        <dbReference type="ChEBI" id="CHEBI:74411"/>
        <dbReference type="ChEBI" id="CHEBI:74415"/>
        <dbReference type="EC" id="2.5.1.75"/>
    </reaction>
</comment>
<evidence type="ECO:0000313" key="14">
    <source>
        <dbReference type="EMBL" id="EFL43750.1"/>
    </source>
</evidence>
<feature type="site" description="Interaction with substrate tRNA" evidence="10">
    <location>
        <position position="134"/>
    </location>
</feature>
<gene>
    <name evidence="10 14" type="primary">miaA</name>
    <name evidence="14" type="ORF">HMPREF9248_0157</name>
</gene>
<keyword evidence="6 10" id="KW-0547">Nucleotide-binding</keyword>
<comment type="similarity">
    <text evidence="3 10 13">Belongs to the IPP transferase family.</text>
</comment>
<evidence type="ECO:0000256" key="6">
    <source>
        <dbReference type="ARBA" id="ARBA00022741"/>
    </source>
</evidence>
<comment type="caution">
    <text evidence="14">The sequence shown here is derived from an EMBL/GenBank/DDBJ whole genome shotgun (WGS) entry which is preliminary data.</text>
</comment>
<evidence type="ECO:0000256" key="7">
    <source>
        <dbReference type="ARBA" id="ARBA00022840"/>
    </source>
</evidence>
<evidence type="ECO:0000256" key="1">
    <source>
        <dbReference type="ARBA" id="ARBA00001946"/>
    </source>
</evidence>
<keyword evidence="8 10" id="KW-0460">Magnesium</keyword>
<dbReference type="GO" id="GO:0052381">
    <property type="term" value="F:tRNA dimethylallyltransferase activity"/>
    <property type="evidence" value="ECO:0007669"/>
    <property type="project" value="UniProtKB-EC"/>
</dbReference>
<dbReference type="RefSeq" id="WP_006304613.1">
    <property type="nucleotide sequence ID" value="NZ_AEDQ01000030.1"/>
</dbReference>
<evidence type="ECO:0000256" key="5">
    <source>
        <dbReference type="ARBA" id="ARBA00022694"/>
    </source>
</evidence>
<dbReference type="SUPFAM" id="SSF52540">
    <property type="entry name" value="P-loop containing nucleoside triphosphate hydrolases"/>
    <property type="match status" value="2"/>
</dbReference>
<dbReference type="PANTHER" id="PTHR11088">
    <property type="entry name" value="TRNA DIMETHYLALLYLTRANSFERASE"/>
    <property type="match status" value="1"/>
</dbReference>
<dbReference type="HAMAP" id="MF_00185">
    <property type="entry name" value="IPP_trans"/>
    <property type="match status" value="1"/>
</dbReference>
<evidence type="ECO:0000256" key="9">
    <source>
        <dbReference type="ARBA" id="ARBA00049563"/>
    </source>
</evidence>
<feature type="binding site" evidence="10">
    <location>
        <begin position="21"/>
        <end position="28"/>
    </location>
    <ligand>
        <name>ATP</name>
        <dbReference type="ChEBI" id="CHEBI:30616"/>
    </ligand>
</feature>
<evidence type="ECO:0000256" key="12">
    <source>
        <dbReference type="RuleBase" id="RU003784"/>
    </source>
</evidence>
<dbReference type="InterPro" id="IPR039657">
    <property type="entry name" value="Dimethylallyltransferase"/>
</dbReference>